<sequence length="66" mass="7404">MSDRTANQCNFCAKVNREEATTCEVCGHELHRATELQSSQTNGRKKGLRFILSRIGAVDALHLHLH</sequence>
<reference evidence="1 2" key="1">
    <citation type="journal article" date="2011" name="Stand. Genomic Sci.">
        <title>Non-contiguous finished genome sequence and contextual data of the filamentous soil bacterium Ktedonobacter racemifer type strain (SOSP1-21).</title>
        <authorList>
            <person name="Chang Y.J."/>
            <person name="Land M."/>
            <person name="Hauser L."/>
            <person name="Chertkov O."/>
            <person name="Del Rio T.G."/>
            <person name="Nolan M."/>
            <person name="Copeland A."/>
            <person name="Tice H."/>
            <person name="Cheng J.F."/>
            <person name="Lucas S."/>
            <person name="Han C."/>
            <person name="Goodwin L."/>
            <person name="Pitluck S."/>
            <person name="Ivanova N."/>
            <person name="Ovchinikova G."/>
            <person name="Pati A."/>
            <person name="Chen A."/>
            <person name="Palaniappan K."/>
            <person name="Mavromatis K."/>
            <person name="Liolios K."/>
            <person name="Brettin T."/>
            <person name="Fiebig A."/>
            <person name="Rohde M."/>
            <person name="Abt B."/>
            <person name="Goker M."/>
            <person name="Detter J.C."/>
            <person name="Woyke T."/>
            <person name="Bristow J."/>
            <person name="Eisen J.A."/>
            <person name="Markowitz V."/>
            <person name="Hugenholtz P."/>
            <person name="Kyrpides N.C."/>
            <person name="Klenk H.P."/>
            <person name="Lapidus A."/>
        </authorList>
    </citation>
    <scope>NUCLEOTIDE SEQUENCE [LARGE SCALE GENOMIC DNA]</scope>
    <source>
        <strain evidence="2">DSM 44963</strain>
    </source>
</reference>
<evidence type="ECO:0000313" key="1">
    <source>
        <dbReference type="EMBL" id="EFH85728.1"/>
    </source>
</evidence>
<dbReference type="Proteomes" id="UP000004508">
    <property type="component" value="Unassembled WGS sequence"/>
</dbReference>
<dbReference type="InParanoid" id="D6TQ80"/>
<dbReference type="AlphaFoldDB" id="D6TQ80"/>
<proteinExistence type="predicted"/>
<accession>D6TQ80</accession>
<name>D6TQ80_KTERA</name>
<organism evidence="1 2">
    <name type="scientific">Ktedonobacter racemifer DSM 44963</name>
    <dbReference type="NCBI Taxonomy" id="485913"/>
    <lineage>
        <taxon>Bacteria</taxon>
        <taxon>Bacillati</taxon>
        <taxon>Chloroflexota</taxon>
        <taxon>Ktedonobacteria</taxon>
        <taxon>Ktedonobacterales</taxon>
        <taxon>Ktedonobacteraceae</taxon>
        <taxon>Ktedonobacter</taxon>
    </lineage>
</organism>
<keyword evidence="2" id="KW-1185">Reference proteome</keyword>
<evidence type="ECO:0000313" key="2">
    <source>
        <dbReference type="Proteomes" id="UP000004508"/>
    </source>
</evidence>
<gene>
    <name evidence="1" type="ORF">Krac_6961</name>
</gene>
<comment type="caution">
    <text evidence="1">The sequence shown here is derived from an EMBL/GenBank/DDBJ whole genome shotgun (WGS) entry which is preliminary data.</text>
</comment>
<protein>
    <submittedName>
        <fullName evidence="1">Uncharacterized protein</fullName>
    </submittedName>
</protein>
<dbReference type="EMBL" id="ADVG01000002">
    <property type="protein sequence ID" value="EFH85728.1"/>
    <property type="molecule type" value="Genomic_DNA"/>
</dbReference>